<proteinExistence type="inferred from homology"/>
<evidence type="ECO:0000313" key="11">
    <source>
        <dbReference type="Proteomes" id="UP000721861"/>
    </source>
</evidence>
<keyword evidence="4 7" id="KW-0812">Transmembrane</keyword>
<feature type="domain" description="TonB-dependent receptor plug" evidence="9">
    <location>
        <begin position="205"/>
        <end position="310"/>
    </location>
</feature>
<dbReference type="Gene3D" id="2.170.130.10">
    <property type="entry name" value="TonB-dependent receptor, plug domain"/>
    <property type="match status" value="1"/>
</dbReference>
<accession>A0ABS5K6Y9</accession>
<evidence type="ECO:0000256" key="4">
    <source>
        <dbReference type="ARBA" id="ARBA00022692"/>
    </source>
</evidence>
<feature type="chain" id="PRO_5047094410" evidence="8">
    <location>
        <begin position="24"/>
        <end position="1102"/>
    </location>
</feature>
<dbReference type="RefSeq" id="WP_212226135.1">
    <property type="nucleotide sequence ID" value="NZ_JAGUCN010000003.1"/>
</dbReference>
<keyword evidence="2 7" id="KW-0813">Transport</keyword>
<reference evidence="10 11" key="1">
    <citation type="journal article" date="2014" name="Int. J. Syst. Evol. Microbiol.">
        <title>Carboxylicivirga gen. nov. in the family Marinilabiliaceae with two novel species, Carboxylicivirga mesophila sp. nov. and Carboxylicivirga taeanensis sp. nov., and reclassification of Cytophaga fermentans as Saccharicrinis fermentans gen. nov., comb. nov.</title>
        <authorList>
            <person name="Yang S.H."/>
            <person name="Seo H.S."/>
            <person name="Woo J.H."/>
            <person name="Oh H.M."/>
            <person name="Jang H."/>
            <person name="Lee J.H."/>
            <person name="Kim S.J."/>
            <person name="Kwon K.K."/>
        </authorList>
    </citation>
    <scope>NUCLEOTIDE SEQUENCE [LARGE SCALE GENOMIC DNA]</scope>
    <source>
        <strain evidence="10 11">JCM 18290</strain>
    </source>
</reference>
<feature type="signal peptide" evidence="8">
    <location>
        <begin position="1"/>
        <end position="23"/>
    </location>
</feature>
<dbReference type="SUPFAM" id="SSF56935">
    <property type="entry name" value="Porins"/>
    <property type="match status" value="1"/>
</dbReference>
<sequence>MRLTMLFLIVSFMHVAASSYSQSKNSITLKLKNATVEEALKMIQNNSGIDIFFQSEMIPKETKVDLNAESSSIGEIMDAVLKHTDLTYRMIDENIVIVPKTSSDIKPIQQDAIVITGKVMDVNGEPLPGVNVFEKANTTHGVITGIDGTYSIKLSVREAVLTFSYIGFEEQSIVVGDRTQLDITLIEETTGLDEVVVVGYGAQKKVNLTGSVAKVDGDAIAKVSNPNTSKSLQGLANGITVIDRGGAPGGDDPQIFIRGVGTTGNSNPLILVDGVEMSLSDVPSADIENVSVLKDAASSAIYGSRAAHGVILVTTKRGKEGKMRVSYDGYVGVQDRAVKPKAVGAREYMEMVNEASVNKGNSPIFSEEDITITESGSDPYGHPYVVYPDEIYNANYITEHTIKVSGGTEEGKYLLSLNYLDQPGLTDNTSFKRYNMRLNTDFKIGQRMDVGADIQYRHMEREWPGGLGSAQKTAWSMVPTTPVQYENGNYALDDQNNNPVAYLDPSVIGTQNYNRDEVYAQLKASYELLEGLSVKGVAAVNGGWTMDKNHNRTHKFFDENDNYVNTWNPQSSVWDRRITSYQVTLRALANYTKNFNGVHDLNILAGAEQISHRSHYLTGSRSNLISDDMPYISLGDSEYQYVYSDIQRNGYYPVKYGLNSFFGRVNYGYKERYLVEANVRRDGSSRFAEGNKWGVFPSVSAAWRISQEEFMTSADFITNLKLRASWGQMGNERIGEFKYLPQYAVEDNVMNGNLVTGVTQYDMANSDISWETVELSNIGLDFSLFNGKLFGELEYYRKDTRDILLTLGIPTYIGLGAPEQNAGVVRNSGFETLLGYRKSHGDFRFTTTFNFSYNKNEWIDRASDDEFIDGWKMQKEGHALDAYYIFRTDGLIANEEELAEYKSSFTEDPRGINGLKPGDIKFVDVNGDGAIDKDDRQILHSNIPRFTFGYNFNAEYKGFDLSLFFQGATGANTYIYGEWYEGPSYGAFTGIHFRDRWTPENENPNASIPRLEAASDRNFTKYNDFFLTKNNYLRLKNAQLGYNLPSGILEKVNIEKARIYVSGTNLFTISNLDQGLDPESFDGRVRSYPTTKIISLGMNVTF</sequence>
<dbReference type="SUPFAM" id="SSF49464">
    <property type="entry name" value="Carboxypeptidase regulatory domain-like"/>
    <property type="match status" value="1"/>
</dbReference>
<dbReference type="EMBL" id="JAGUCN010000003">
    <property type="protein sequence ID" value="MBS2210687.1"/>
    <property type="molecule type" value="Genomic_DNA"/>
</dbReference>
<dbReference type="Gene3D" id="2.40.170.20">
    <property type="entry name" value="TonB-dependent receptor, beta-barrel domain"/>
    <property type="match status" value="1"/>
</dbReference>
<comment type="similarity">
    <text evidence="7">Belongs to the TonB-dependent receptor family.</text>
</comment>
<dbReference type="Gene3D" id="3.55.50.30">
    <property type="match status" value="1"/>
</dbReference>
<dbReference type="Proteomes" id="UP000721861">
    <property type="component" value="Unassembled WGS sequence"/>
</dbReference>
<name>A0ABS5K6Y9_9BACT</name>
<evidence type="ECO:0000256" key="6">
    <source>
        <dbReference type="ARBA" id="ARBA00023237"/>
    </source>
</evidence>
<evidence type="ECO:0000256" key="5">
    <source>
        <dbReference type="ARBA" id="ARBA00023136"/>
    </source>
</evidence>
<dbReference type="InterPro" id="IPR008969">
    <property type="entry name" value="CarboxyPept-like_regulatory"/>
</dbReference>
<dbReference type="InterPro" id="IPR012910">
    <property type="entry name" value="Plug_dom"/>
</dbReference>
<evidence type="ECO:0000256" key="3">
    <source>
        <dbReference type="ARBA" id="ARBA00022452"/>
    </source>
</evidence>
<dbReference type="NCBIfam" id="TIGR04057">
    <property type="entry name" value="SusC_RagA_signa"/>
    <property type="match status" value="1"/>
</dbReference>
<dbReference type="InterPro" id="IPR023997">
    <property type="entry name" value="TonB-dep_OMP_SusC/RagA_CS"/>
</dbReference>
<keyword evidence="3 7" id="KW-1134">Transmembrane beta strand</keyword>
<evidence type="ECO:0000256" key="2">
    <source>
        <dbReference type="ARBA" id="ARBA00022448"/>
    </source>
</evidence>
<dbReference type="InterPro" id="IPR039426">
    <property type="entry name" value="TonB-dep_rcpt-like"/>
</dbReference>
<keyword evidence="10" id="KW-0675">Receptor</keyword>
<dbReference type="InterPro" id="IPR023996">
    <property type="entry name" value="TonB-dep_OMP_SusC/RagA"/>
</dbReference>
<evidence type="ECO:0000256" key="7">
    <source>
        <dbReference type="PROSITE-ProRule" id="PRU01360"/>
    </source>
</evidence>
<evidence type="ECO:0000256" key="1">
    <source>
        <dbReference type="ARBA" id="ARBA00004571"/>
    </source>
</evidence>
<evidence type="ECO:0000256" key="8">
    <source>
        <dbReference type="SAM" id="SignalP"/>
    </source>
</evidence>
<dbReference type="Gene3D" id="2.60.40.1120">
    <property type="entry name" value="Carboxypeptidase-like, regulatory domain"/>
    <property type="match status" value="1"/>
</dbReference>
<organism evidence="10 11">
    <name type="scientific">Carboxylicivirga mesophila</name>
    <dbReference type="NCBI Taxonomy" id="1166478"/>
    <lineage>
        <taxon>Bacteria</taxon>
        <taxon>Pseudomonadati</taxon>
        <taxon>Bacteroidota</taxon>
        <taxon>Bacteroidia</taxon>
        <taxon>Marinilabiliales</taxon>
        <taxon>Marinilabiliaceae</taxon>
        <taxon>Carboxylicivirga</taxon>
    </lineage>
</organism>
<keyword evidence="5 7" id="KW-0472">Membrane</keyword>
<protein>
    <submittedName>
        <fullName evidence="10">TonB-dependent receptor</fullName>
    </submittedName>
</protein>
<dbReference type="InterPro" id="IPR037066">
    <property type="entry name" value="Plug_dom_sf"/>
</dbReference>
<dbReference type="Pfam" id="PF07715">
    <property type="entry name" value="Plug"/>
    <property type="match status" value="1"/>
</dbReference>
<keyword evidence="11" id="KW-1185">Reference proteome</keyword>
<gene>
    <name evidence="10" type="ORF">KEM09_04700</name>
</gene>
<keyword evidence="6 7" id="KW-0998">Cell outer membrane</keyword>
<comment type="subcellular location">
    <subcellularLocation>
        <location evidence="1 7">Cell outer membrane</location>
        <topology evidence="1 7">Multi-pass membrane protein</topology>
    </subcellularLocation>
</comment>
<evidence type="ECO:0000313" key="10">
    <source>
        <dbReference type="EMBL" id="MBS2210687.1"/>
    </source>
</evidence>
<dbReference type="NCBIfam" id="TIGR04056">
    <property type="entry name" value="OMP_RagA_SusC"/>
    <property type="match status" value="1"/>
</dbReference>
<dbReference type="Pfam" id="PF13715">
    <property type="entry name" value="CarbopepD_reg_2"/>
    <property type="match status" value="1"/>
</dbReference>
<comment type="caution">
    <text evidence="10">The sequence shown here is derived from an EMBL/GenBank/DDBJ whole genome shotgun (WGS) entry which is preliminary data.</text>
</comment>
<dbReference type="InterPro" id="IPR036942">
    <property type="entry name" value="Beta-barrel_TonB_sf"/>
</dbReference>
<keyword evidence="8" id="KW-0732">Signal</keyword>
<dbReference type="PROSITE" id="PS52016">
    <property type="entry name" value="TONB_DEPENDENT_REC_3"/>
    <property type="match status" value="1"/>
</dbReference>
<evidence type="ECO:0000259" key="9">
    <source>
        <dbReference type="Pfam" id="PF07715"/>
    </source>
</evidence>